<accession>A0A4P9X9W5</accession>
<evidence type="ECO:0000313" key="2">
    <source>
        <dbReference type="EMBL" id="RKP02157.1"/>
    </source>
</evidence>
<feature type="chain" id="PRO_5020816950" description="Hydrophobin" evidence="1">
    <location>
        <begin position="19"/>
        <end position="123"/>
    </location>
</feature>
<comment type="subcellular location">
    <subcellularLocation>
        <location evidence="1">Secreted</location>
        <location evidence="1">Cell wall</location>
    </subcellularLocation>
</comment>
<organism evidence="2 3">
    <name type="scientific">Caulochytrium protostelioides</name>
    <dbReference type="NCBI Taxonomy" id="1555241"/>
    <lineage>
        <taxon>Eukaryota</taxon>
        <taxon>Fungi</taxon>
        <taxon>Fungi incertae sedis</taxon>
        <taxon>Chytridiomycota</taxon>
        <taxon>Chytridiomycota incertae sedis</taxon>
        <taxon>Chytridiomycetes</taxon>
        <taxon>Caulochytriales</taxon>
        <taxon>Caulochytriaceae</taxon>
        <taxon>Caulochytrium</taxon>
    </lineage>
</organism>
<evidence type="ECO:0000256" key="1">
    <source>
        <dbReference type="RuleBase" id="RU365009"/>
    </source>
</evidence>
<keyword evidence="1" id="KW-0134">Cell wall</keyword>
<dbReference type="InterPro" id="IPR001338">
    <property type="entry name" value="Class_I_Hydrophobin"/>
</dbReference>
<keyword evidence="1" id="KW-1015">Disulfide bond</keyword>
<dbReference type="Pfam" id="PF01185">
    <property type="entry name" value="Hydrophobin"/>
    <property type="match status" value="1"/>
</dbReference>
<dbReference type="SMART" id="SM00075">
    <property type="entry name" value="HYDRO"/>
    <property type="match status" value="1"/>
</dbReference>
<gene>
    <name evidence="2" type="ORF">CXG81DRAFT_18129</name>
</gene>
<reference evidence="3" key="1">
    <citation type="journal article" date="2018" name="Nat. Microbiol.">
        <title>Leveraging single-cell genomics to expand the fungal tree of life.</title>
        <authorList>
            <person name="Ahrendt S.R."/>
            <person name="Quandt C.A."/>
            <person name="Ciobanu D."/>
            <person name="Clum A."/>
            <person name="Salamov A."/>
            <person name="Andreopoulos B."/>
            <person name="Cheng J.F."/>
            <person name="Woyke T."/>
            <person name="Pelin A."/>
            <person name="Henrissat B."/>
            <person name="Reynolds N.K."/>
            <person name="Benny G.L."/>
            <person name="Smith M.E."/>
            <person name="James T.Y."/>
            <person name="Grigoriev I.V."/>
        </authorList>
    </citation>
    <scope>NUCLEOTIDE SEQUENCE [LARGE SCALE GENOMIC DNA]</scope>
    <source>
        <strain evidence="3">ATCC 52028</strain>
    </source>
</reference>
<keyword evidence="1" id="KW-0732">Signal</keyword>
<dbReference type="EMBL" id="ML014150">
    <property type="protein sequence ID" value="RKP02157.1"/>
    <property type="molecule type" value="Genomic_DNA"/>
</dbReference>
<evidence type="ECO:0000313" key="3">
    <source>
        <dbReference type="Proteomes" id="UP000274922"/>
    </source>
</evidence>
<name>A0A4P9X9W5_9FUNG</name>
<feature type="signal peptide" evidence="1">
    <location>
        <begin position="1"/>
        <end position="18"/>
    </location>
</feature>
<dbReference type="GO" id="GO:0009277">
    <property type="term" value="C:fungal-type cell wall"/>
    <property type="evidence" value="ECO:0007669"/>
    <property type="project" value="InterPro"/>
</dbReference>
<dbReference type="AlphaFoldDB" id="A0A4P9X9W5"/>
<keyword evidence="3" id="KW-1185">Reference proteome</keyword>
<comment type="similarity">
    <text evidence="1">Belongs to the fungal hydrophobin family.</text>
</comment>
<dbReference type="CDD" id="cd23507">
    <property type="entry name" value="hydrophobin_I"/>
    <property type="match status" value="1"/>
</dbReference>
<dbReference type="Proteomes" id="UP000274922">
    <property type="component" value="Unassembled WGS sequence"/>
</dbReference>
<dbReference type="GO" id="GO:0005199">
    <property type="term" value="F:structural constituent of cell wall"/>
    <property type="evidence" value="ECO:0007669"/>
    <property type="project" value="InterPro"/>
</dbReference>
<sequence>MLFQWIAMLGLAASVVSAHDRNGAVDFKNEHEIECGNNSAGYCCNQVTSPDAEATGILAGILNNAHIGVDCTPIGVNILAFTGTTQCETSLICCDGESMQKGAVQLGCAASSHRNMRRSKSEL</sequence>
<proteinExistence type="inferred from homology"/>
<keyword evidence="1" id="KW-0964">Secreted</keyword>
<protein>
    <recommendedName>
        <fullName evidence="1">Hydrophobin</fullName>
    </recommendedName>
</protein>